<keyword evidence="2" id="KW-1185">Reference proteome</keyword>
<proteinExistence type="predicted"/>
<protein>
    <submittedName>
        <fullName evidence="1">Uncharacterized protein</fullName>
    </submittedName>
</protein>
<dbReference type="RefSeq" id="WP_119531205.1">
    <property type="nucleotide sequence ID" value="NZ_QXTF01000001.1"/>
</dbReference>
<reference evidence="1 2" key="1">
    <citation type="submission" date="2018-09" db="EMBL/GenBank/DDBJ databases">
        <title>Sphingomonas sp. DAC4.</title>
        <authorList>
            <person name="Seo T."/>
        </authorList>
    </citation>
    <scope>NUCLEOTIDE SEQUENCE [LARGE SCALE GENOMIC DNA]</scope>
    <source>
        <strain evidence="1 2">DAC4</strain>
    </source>
</reference>
<comment type="caution">
    <text evidence="1">The sequence shown here is derived from an EMBL/GenBank/DDBJ whole genome shotgun (WGS) entry which is preliminary data.</text>
</comment>
<dbReference type="EMBL" id="QXTF01000001">
    <property type="protein sequence ID" value="RIX31846.1"/>
    <property type="molecule type" value="Genomic_DNA"/>
</dbReference>
<dbReference type="AlphaFoldDB" id="A0A418Q1E6"/>
<accession>A0A418Q1E6</accession>
<sequence>MSDRIKFGLSMPKSLEKRISVCANRARMDRSPYIVSVLDDAHPEPTPALAALGEIMAIKEYLLLSGERSVDMERLESLVLQLCRAAAREAGQ</sequence>
<evidence type="ECO:0000313" key="2">
    <source>
        <dbReference type="Proteomes" id="UP000285023"/>
    </source>
</evidence>
<evidence type="ECO:0000313" key="1">
    <source>
        <dbReference type="EMBL" id="RIX31846.1"/>
    </source>
</evidence>
<dbReference type="Proteomes" id="UP000285023">
    <property type="component" value="Unassembled WGS sequence"/>
</dbReference>
<gene>
    <name evidence="1" type="ORF">D3M59_02285</name>
</gene>
<organism evidence="1 2">
    <name type="scientific">Sphingomonas edaphi</name>
    <dbReference type="NCBI Taxonomy" id="2315689"/>
    <lineage>
        <taxon>Bacteria</taxon>
        <taxon>Pseudomonadati</taxon>
        <taxon>Pseudomonadota</taxon>
        <taxon>Alphaproteobacteria</taxon>
        <taxon>Sphingomonadales</taxon>
        <taxon>Sphingomonadaceae</taxon>
        <taxon>Sphingomonas</taxon>
    </lineage>
</organism>
<name>A0A418Q1E6_9SPHN</name>